<comment type="caution">
    <text evidence="3">The sequence shown here is derived from an EMBL/GenBank/DDBJ whole genome shotgun (WGS) entry which is preliminary data.</text>
</comment>
<feature type="signal peptide" evidence="2">
    <location>
        <begin position="1"/>
        <end position="23"/>
    </location>
</feature>
<evidence type="ECO:0000313" key="3">
    <source>
        <dbReference type="EMBL" id="PMP62876.1"/>
    </source>
</evidence>
<sequence length="568" mass="65236">MKKGKIFLISSVILGLFAGPSFGASQEDLLQKIEQLSKELEALKAQLKEVQEKQATQEEKVSVVEKTTKTLKENLAGIKISGDIRTRIDSTRATIRRNAFMLGMLPNFVPSGYSLTDAFGNPLDTTQFVKKTHSHKDDNDSLWTNRLRLDLSFKPTENTVAKVRLAYNKAWGAGDDYFAPYLFFPMKNNFTYGVRPDDSSLYVDRAYFNISYLFDKPIWISFGRRPTTHGTPQEFREGLEKRDATPTAINIDVPFDGATIGYDYEWGRIRFCYGRGFESGFKTPIDRAKDDVEFYGINWDVYDQDNKFLNFQAFKAQDIFDFPDGDLYMFNPAFGMYMPTSMKSKTNLGDIYEIGLTWTHTKVKIFNLENIDYFLSLGMSIAEPKAIGELPMTIFASDGTDFESKTMPLYYTLLNGMSLNPSQVKKKTRTGYAIYLGFRTPIPQICGAKIGLEYNYGSKWWMPFHIGSDDPYINKLSTRGHVAEIYWQQDLPVGEKLTKNGRALLRVGFQYYWFDYYGSANWLETPRKISDIKKWASSNNPNLMMKAMTMYVPIDKMWNLYGSLELFF</sequence>
<dbReference type="AlphaFoldDB" id="A0A2N7PJM8"/>
<accession>A0A2N7PJM8</accession>
<evidence type="ECO:0000313" key="4">
    <source>
        <dbReference type="Proteomes" id="UP000235731"/>
    </source>
</evidence>
<evidence type="ECO:0000256" key="1">
    <source>
        <dbReference type="SAM" id="Coils"/>
    </source>
</evidence>
<feature type="coiled-coil region" evidence="1">
    <location>
        <begin position="26"/>
        <end position="67"/>
    </location>
</feature>
<gene>
    <name evidence="3" type="ORF">C0197_03765</name>
</gene>
<reference evidence="3 4" key="1">
    <citation type="submission" date="2018-01" db="EMBL/GenBank/DDBJ databases">
        <title>Metagenomic assembled genomes from two thermal pools in the Uzon Caldera, Kamchatka, Russia.</title>
        <authorList>
            <person name="Wilkins L."/>
            <person name="Ettinger C."/>
        </authorList>
    </citation>
    <scope>NUCLEOTIDE SEQUENCE [LARGE SCALE GENOMIC DNA]</scope>
    <source>
        <strain evidence="3">ZAV-15</strain>
    </source>
</reference>
<keyword evidence="2" id="KW-0732">Signal</keyword>
<organism evidence="3 4">
    <name type="scientific">Caldimicrobium thiodismutans</name>
    <dbReference type="NCBI Taxonomy" id="1653476"/>
    <lineage>
        <taxon>Bacteria</taxon>
        <taxon>Pseudomonadati</taxon>
        <taxon>Thermodesulfobacteriota</taxon>
        <taxon>Thermodesulfobacteria</taxon>
        <taxon>Thermodesulfobacteriales</taxon>
        <taxon>Thermodesulfobacteriaceae</taxon>
        <taxon>Caldimicrobium</taxon>
    </lineage>
</organism>
<dbReference type="Pfam" id="PF11853">
    <property type="entry name" value="DUF3373"/>
    <property type="match status" value="1"/>
</dbReference>
<dbReference type="EMBL" id="PNIE01000052">
    <property type="protein sequence ID" value="PMP62876.1"/>
    <property type="molecule type" value="Genomic_DNA"/>
</dbReference>
<dbReference type="Proteomes" id="UP000235731">
    <property type="component" value="Unassembled WGS sequence"/>
</dbReference>
<evidence type="ECO:0000256" key="2">
    <source>
        <dbReference type="SAM" id="SignalP"/>
    </source>
</evidence>
<proteinExistence type="predicted"/>
<keyword evidence="1" id="KW-0175">Coiled coil</keyword>
<evidence type="ECO:0008006" key="5">
    <source>
        <dbReference type="Google" id="ProtNLM"/>
    </source>
</evidence>
<protein>
    <recommendedName>
        <fullName evidence="5">DUF3373 domain-containing protein</fullName>
    </recommendedName>
</protein>
<name>A0A2N7PJM8_9BACT</name>
<dbReference type="InterPro" id="IPR021803">
    <property type="entry name" value="DUF3373"/>
</dbReference>
<feature type="chain" id="PRO_5014666447" description="DUF3373 domain-containing protein" evidence="2">
    <location>
        <begin position="24"/>
        <end position="568"/>
    </location>
</feature>